<organism evidence="1 2">
    <name type="scientific">Cystobacter fuscus (strain ATCC 25194 / DSM 2262 / NBRC 100088 / M29)</name>
    <dbReference type="NCBI Taxonomy" id="1242864"/>
    <lineage>
        <taxon>Bacteria</taxon>
        <taxon>Pseudomonadati</taxon>
        <taxon>Myxococcota</taxon>
        <taxon>Myxococcia</taxon>
        <taxon>Myxococcales</taxon>
        <taxon>Cystobacterineae</taxon>
        <taxon>Archangiaceae</taxon>
        <taxon>Cystobacter</taxon>
    </lineage>
</organism>
<name>S9QLS9_CYSF2</name>
<dbReference type="eggNOG" id="COG0520">
    <property type="taxonomic scope" value="Bacteria"/>
</dbReference>
<accession>S9QLS9</accession>
<dbReference type="Proteomes" id="UP000011682">
    <property type="component" value="Unassembled WGS sequence"/>
</dbReference>
<protein>
    <submittedName>
        <fullName evidence="1">Cysteine desulfurase family protein</fullName>
    </submittedName>
</protein>
<dbReference type="RefSeq" id="WP_002628714.1">
    <property type="nucleotide sequence ID" value="NZ_ANAH02000063.1"/>
</dbReference>
<dbReference type="InterPro" id="IPR015422">
    <property type="entry name" value="PyrdxlP-dep_Trfase_small"/>
</dbReference>
<evidence type="ECO:0000313" key="1">
    <source>
        <dbReference type="EMBL" id="EPX57463.1"/>
    </source>
</evidence>
<proteinExistence type="predicted"/>
<comment type="caution">
    <text evidence="1">The sequence shown here is derived from an EMBL/GenBank/DDBJ whole genome shotgun (WGS) entry which is preliminary data.</text>
</comment>
<evidence type="ECO:0000313" key="2">
    <source>
        <dbReference type="Proteomes" id="UP000011682"/>
    </source>
</evidence>
<dbReference type="EMBL" id="ANAH02000063">
    <property type="protein sequence ID" value="EPX57463.1"/>
    <property type="molecule type" value="Genomic_DNA"/>
</dbReference>
<dbReference type="AlphaFoldDB" id="S9QLS9"/>
<reference evidence="1" key="1">
    <citation type="submission" date="2013-05" db="EMBL/GenBank/DDBJ databases">
        <title>Genome assembly of Cystobacter fuscus DSM 2262.</title>
        <authorList>
            <person name="Sharma G."/>
            <person name="Khatri I."/>
            <person name="Kaur C."/>
            <person name="Mayilraj S."/>
            <person name="Subramanian S."/>
        </authorList>
    </citation>
    <scope>NUCLEOTIDE SEQUENCE [LARGE SCALE GENOMIC DNA]</scope>
    <source>
        <strain evidence="1">DSM 2262</strain>
    </source>
</reference>
<dbReference type="Gene3D" id="3.90.1150.10">
    <property type="entry name" value="Aspartate Aminotransferase, domain 1"/>
    <property type="match status" value="1"/>
</dbReference>
<gene>
    <name evidence="1" type="ORF">D187_006638</name>
</gene>
<sequence>MTPSVAEHFPALRSGFSYLDNASGAQVPTHCIEALTDFLTRGEGVVRVSLLHYNTPRDVERLMAGLDALP</sequence>
<keyword evidence="2" id="KW-1185">Reference proteome</keyword>